<proteinExistence type="predicted"/>
<evidence type="ECO:0000313" key="3">
    <source>
        <dbReference type="Proteomes" id="UP000473525"/>
    </source>
</evidence>
<protein>
    <submittedName>
        <fullName evidence="2">MBL fold metallo-hydrolase</fullName>
    </submittedName>
</protein>
<dbReference type="Gene3D" id="3.60.15.10">
    <property type="entry name" value="Ribonuclease Z/Hydroxyacylglutathione hydrolase-like"/>
    <property type="match status" value="1"/>
</dbReference>
<dbReference type="EMBL" id="WSEK01000003">
    <property type="protein sequence ID" value="MVQ47645.1"/>
    <property type="molecule type" value="Genomic_DNA"/>
</dbReference>
<dbReference type="InterPro" id="IPR050855">
    <property type="entry name" value="NDM-1-like"/>
</dbReference>
<dbReference type="AlphaFoldDB" id="A0A6L6XPU5"/>
<feature type="domain" description="Metallo-beta-lactamase" evidence="1">
    <location>
        <begin position="45"/>
        <end position="224"/>
    </location>
</feature>
<dbReference type="SUPFAM" id="SSF56281">
    <property type="entry name" value="Metallo-hydrolase/oxidoreductase"/>
    <property type="match status" value="1"/>
</dbReference>
<evidence type="ECO:0000259" key="1">
    <source>
        <dbReference type="SMART" id="SM00849"/>
    </source>
</evidence>
<keyword evidence="3" id="KW-1185">Reference proteome</keyword>
<gene>
    <name evidence="2" type="ORF">GON03_00515</name>
</gene>
<dbReference type="InterPro" id="IPR036866">
    <property type="entry name" value="RibonucZ/Hydroxyglut_hydro"/>
</dbReference>
<dbReference type="CDD" id="cd16282">
    <property type="entry name" value="metallo-hydrolase-like_MBL-fold"/>
    <property type="match status" value="1"/>
</dbReference>
<dbReference type="Proteomes" id="UP000473525">
    <property type="component" value="Unassembled WGS sequence"/>
</dbReference>
<accession>A0A6L6XPU5</accession>
<dbReference type="PANTHER" id="PTHR42951:SF4">
    <property type="entry name" value="ACYL-COENZYME A THIOESTERASE MBLAC2"/>
    <property type="match status" value="1"/>
</dbReference>
<dbReference type="Pfam" id="PF00753">
    <property type="entry name" value="Lactamase_B"/>
    <property type="match status" value="1"/>
</dbReference>
<dbReference type="PANTHER" id="PTHR42951">
    <property type="entry name" value="METALLO-BETA-LACTAMASE DOMAIN-CONTAINING"/>
    <property type="match status" value="1"/>
</dbReference>
<reference evidence="2 3" key="1">
    <citation type="submission" date="2019-12" db="EMBL/GenBank/DDBJ databases">
        <authorList>
            <person name="Huq M.A."/>
        </authorList>
    </citation>
    <scope>NUCLEOTIDE SEQUENCE [LARGE SCALE GENOMIC DNA]</scope>
    <source>
        <strain evidence="2 3">MAH-18</strain>
    </source>
</reference>
<dbReference type="SMART" id="SM00849">
    <property type="entry name" value="Lactamase_B"/>
    <property type="match status" value="1"/>
</dbReference>
<sequence length="294" mass="30985">MSASCPRVSVWHSTARSAKPTRYPEPVAFTEVADRVWVARYALYDVNVTLVGGSDGLIVVDTHGTAAAAGEVVADVERLGVGRVTGIVNTHAHFDHVLGNATFHSAYGEVPVVAHDAAVEELVAWRAAAPAEAAGLVLPDRTFSSAIVLDLGDRAVELVHPGRGHTSGDLVVRVPDADVLLAGDLVEESAAPAYGADSWPMEWPLSLDIVLGLTTGGSVVVPGHGAPVDRDFVEEQRNAIGIVAETIRDLAGRGVPLAEALAAGEWPFPREGLADAVRRGYEQLPRSQKRLPLV</sequence>
<comment type="caution">
    <text evidence="2">The sequence shown here is derived from an EMBL/GenBank/DDBJ whole genome shotgun (WGS) entry which is preliminary data.</text>
</comment>
<dbReference type="InterPro" id="IPR001279">
    <property type="entry name" value="Metallo-B-lactamas"/>
</dbReference>
<name>A0A6L6XPU5_9ACTN</name>
<organism evidence="2 3">
    <name type="scientific">Nocardioides agri</name>
    <dbReference type="NCBI Taxonomy" id="2682843"/>
    <lineage>
        <taxon>Bacteria</taxon>
        <taxon>Bacillati</taxon>
        <taxon>Actinomycetota</taxon>
        <taxon>Actinomycetes</taxon>
        <taxon>Propionibacteriales</taxon>
        <taxon>Nocardioidaceae</taxon>
        <taxon>Nocardioides</taxon>
    </lineage>
</organism>
<keyword evidence="2" id="KW-0378">Hydrolase</keyword>
<evidence type="ECO:0000313" key="2">
    <source>
        <dbReference type="EMBL" id="MVQ47645.1"/>
    </source>
</evidence>
<dbReference type="GO" id="GO:0016787">
    <property type="term" value="F:hydrolase activity"/>
    <property type="evidence" value="ECO:0007669"/>
    <property type="project" value="UniProtKB-KW"/>
</dbReference>